<evidence type="ECO:0000256" key="1">
    <source>
        <dbReference type="SAM" id="MobiDB-lite"/>
    </source>
</evidence>
<feature type="compositionally biased region" description="Polar residues" evidence="1">
    <location>
        <begin position="201"/>
        <end position="215"/>
    </location>
</feature>
<keyword evidence="2" id="KW-1133">Transmembrane helix</keyword>
<evidence type="ECO:0000313" key="4">
    <source>
        <dbReference type="Proteomes" id="UP000266152"/>
    </source>
</evidence>
<feature type="transmembrane region" description="Helical" evidence="2">
    <location>
        <begin position="325"/>
        <end position="350"/>
    </location>
</feature>
<reference evidence="3 4" key="1">
    <citation type="journal article" date="2018" name="PLoS Pathog.">
        <title>Evolution of structural diversity of trichothecenes, a family of toxins produced by plant pathogenic and entomopathogenic fungi.</title>
        <authorList>
            <person name="Proctor R.H."/>
            <person name="McCormick S.P."/>
            <person name="Kim H.S."/>
            <person name="Cardoza R.E."/>
            <person name="Stanley A.M."/>
            <person name="Lindo L."/>
            <person name="Kelly A."/>
            <person name="Brown D.W."/>
            <person name="Lee T."/>
            <person name="Vaughan M.M."/>
            <person name="Alexander N.J."/>
            <person name="Busman M."/>
            <person name="Gutierrez S."/>
        </authorList>
    </citation>
    <scope>NUCLEOTIDE SEQUENCE [LARGE SCALE GENOMIC DNA]</scope>
    <source>
        <strain evidence="3 4">NRRL 3299</strain>
    </source>
</reference>
<feature type="region of interest" description="Disordered" evidence="1">
    <location>
        <begin position="192"/>
        <end position="218"/>
    </location>
</feature>
<comment type="caution">
    <text evidence="3">The sequence shown here is derived from an EMBL/GenBank/DDBJ whole genome shotgun (WGS) entry which is preliminary data.</text>
</comment>
<gene>
    <name evidence="3" type="ORF">FSPOR_10993</name>
</gene>
<evidence type="ECO:0000256" key="2">
    <source>
        <dbReference type="SAM" id="Phobius"/>
    </source>
</evidence>
<accession>A0A395RIK7</accession>
<proteinExistence type="predicted"/>
<sequence length="360" mass="40237">MSVSRTGVQHYLESLPFRRQTFTDRPLFFSEECDRGHRPSSFDMSDISNFNYVPKRQTSQQFWRELLEDVKRAVPTRSASLGSEACSEPLRSAIERLGDNPAMEWDNGLSRDESISILVSPVSEDGILVSSGDVSPLEDYDSSSTDTLLSEYQYDPEPSTTQSEFCHTLTSMLSLHERGFCPATAPIAHCTGPTRHPDSPGTWQQGELSPFSDYTSSDEESLGISRADSYDSPWEEEFVLPTTTGNANASTICHGEDTPRMFVEDLSLPNTATGEFVHSRSPPFASNGYGTFVVPMPFTPRSPAYSEANVVLLYRDNLMSDDSDLGVWDFVFLWIGTFMFFAAVSTYVFVLRAMLKYSLH</sequence>
<name>A0A395RIK7_FUSSP</name>
<dbReference type="Proteomes" id="UP000266152">
    <property type="component" value="Unassembled WGS sequence"/>
</dbReference>
<organism evidence="3 4">
    <name type="scientific">Fusarium sporotrichioides</name>
    <dbReference type="NCBI Taxonomy" id="5514"/>
    <lineage>
        <taxon>Eukaryota</taxon>
        <taxon>Fungi</taxon>
        <taxon>Dikarya</taxon>
        <taxon>Ascomycota</taxon>
        <taxon>Pezizomycotina</taxon>
        <taxon>Sordariomycetes</taxon>
        <taxon>Hypocreomycetidae</taxon>
        <taxon>Hypocreales</taxon>
        <taxon>Nectriaceae</taxon>
        <taxon>Fusarium</taxon>
    </lineage>
</organism>
<keyword evidence="2" id="KW-0812">Transmembrane</keyword>
<keyword evidence="2" id="KW-0472">Membrane</keyword>
<dbReference type="AlphaFoldDB" id="A0A395RIK7"/>
<keyword evidence="4" id="KW-1185">Reference proteome</keyword>
<dbReference type="EMBL" id="PXOF01000203">
    <property type="protein sequence ID" value="RGP59883.1"/>
    <property type="molecule type" value="Genomic_DNA"/>
</dbReference>
<protein>
    <submittedName>
        <fullName evidence="3">Uncharacterized protein</fullName>
    </submittedName>
</protein>
<evidence type="ECO:0000313" key="3">
    <source>
        <dbReference type="EMBL" id="RGP59883.1"/>
    </source>
</evidence>